<organism evidence="1 2">
    <name type="scientific">Rhodopirellula baltica SWK14</name>
    <dbReference type="NCBI Taxonomy" id="993516"/>
    <lineage>
        <taxon>Bacteria</taxon>
        <taxon>Pseudomonadati</taxon>
        <taxon>Planctomycetota</taxon>
        <taxon>Planctomycetia</taxon>
        <taxon>Pirellulales</taxon>
        <taxon>Pirellulaceae</taxon>
        <taxon>Rhodopirellula</taxon>
    </lineage>
</organism>
<protein>
    <submittedName>
        <fullName evidence="1">Uncharacterized protein</fullName>
    </submittedName>
</protein>
<dbReference type="EMBL" id="AMWG01000012">
    <property type="protein sequence ID" value="ELP35418.1"/>
    <property type="molecule type" value="Genomic_DNA"/>
</dbReference>
<dbReference type="PATRIC" id="fig|993516.3.peg.742"/>
<proteinExistence type="predicted"/>
<dbReference type="Proteomes" id="UP000010959">
    <property type="component" value="Unassembled WGS sequence"/>
</dbReference>
<sequence>MLNNGGCCGCCGDRIPSATHSLKSLCCSGTKWHGFMSVAADDTG</sequence>
<reference evidence="1 2" key="1">
    <citation type="journal article" date="2013" name="Mar. Genomics">
        <title>Expression of sulfatases in Rhodopirellula baltica and the diversity of sulfatases in the genus Rhodopirellula.</title>
        <authorList>
            <person name="Wegner C.E."/>
            <person name="Richter-Heitmann T."/>
            <person name="Klindworth A."/>
            <person name="Klockow C."/>
            <person name="Richter M."/>
            <person name="Achstetter T."/>
            <person name="Glockner F.O."/>
            <person name="Harder J."/>
        </authorList>
    </citation>
    <scope>NUCLEOTIDE SEQUENCE [LARGE SCALE GENOMIC DNA]</scope>
    <source>
        <strain evidence="1 2">SWK14</strain>
    </source>
</reference>
<evidence type="ECO:0000313" key="2">
    <source>
        <dbReference type="Proteomes" id="UP000010959"/>
    </source>
</evidence>
<gene>
    <name evidence="1" type="ORF">RBSWK_00687</name>
</gene>
<name>L7CN69_RHOBT</name>
<accession>L7CN69</accession>
<comment type="caution">
    <text evidence="1">The sequence shown here is derived from an EMBL/GenBank/DDBJ whole genome shotgun (WGS) entry which is preliminary data.</text>
</comment>
<dbReference type="AlphaFoldDB" id="L7CN69"/>
<evidence type="ECO:0000313" key="1">
    <source>
        <dbReference type="EMBL" id="ELP35418.1"/>
    </source>
</evidence>